<dbReference type="Proteomes" id="UP000051888">
    <property type="component" value="Unassembled WGS sequence"/>
</dbReference>
<evidence type="ECO:0000256" key="4">
    <source>
        <dbReference type="RuleBase" id="RU003719"/>
    </source>
</evidence>
<feature type="domain" description="D-isomer specific 2-hydroxyacid dehydrogenase catalytic" evidence="5">
    <location>
        <begin position="11"/>
        <end position="313"/>
    </location>
</feature>
<dbReference type="PATRIC" id="fig|157838.3.peg.5277"/>
<keyword evidence="8" id="KW-1185">Reference proteome</keyword>
<dbReference type="OrthoDB" id="9805416at2"/>
<dbReference type="FunFam" id="3.40.50.720:FF:000363">
    <property type="entry name" value="D-isomer specific 2-hydroxyacid dehydrogenase"/>
    <property type="match status" value="1"/>
</dbReference>
<dbReference type="STRING" id="157838.AN964_23980"/>
<dbReference type="PANTHER" id="PTHR43333">
    <property type="entry name" value="2-HACID_DH_C DOMAIN-CONTAINING PROTEIN"/>
    <property type="match status" value="1"/>
</dbReference>
<dbReference type="GO" id="GO:0051287">
    <property type="term" value="F:NAD binding"/>
    <property type="evidence" value="ECO:0007669"/>
    <property type="project" value="InterPro"/>
</dbReference>
<dbReference type="PANTHER" id="PTHR43333:SF1">
    <property type="entry name" value="D-ISOMER SPECIFIC 2-HYDROXYACID DEHYDROGENASE NAD-BINDING DOMAIN-CONTAINING PROTEIN"/>
    <property type="match status" value="1"/>
</dbReference>
<protein>
    <submittedName>
        <fullName evidence="7">Hydroxyacid dehydrogenase</fullName>
    </submittedName>
</protein>
<evidence type="ECO:0000259" key="6">
    <source>
        <dbReference type="Pfam" id="PF02826"/>
    </source>
</evidence>
<dbReference type="SUPFAM" id="SSF51735">
    <property type="entry name" value="NAD(P)-binding Rossmann-fold domains"/>
    <property type="match status" value="1"/>
</dbReference>
<keyword evidence="3" id="KW-0520">NAD</keyword>
<dbReference type="Pfam" id="PF02826">
    <property type="entry name" value="2-Hacid_dh_C"/>
    <property type="match status" value="1"/>
</dbReference>
<comment type="caution">
    <text evidence="7">The sequence shown here is derived from an EMBL/GenBank/DDBJ whole genome shotgun (WGS) entry which is preliminary data.</text>
</comment>
<evidence type="ECO:0000256" key="3">
    <source>
        <dbReference type="ARBA" id="ARBA00023027"/>
    </source>
</evidence>
<dbReference type="RefSeq" id="WP_055742295.1">
    <property type="nucleotide sequence ID" value="NZ_JAAIWL010000002.1"/>
</dbReference>
<feature type="domain" description="D-isomer specific 2-hydroxyacid dehydrogenase NAD-binding" evidence="6">
    <location>
        <begin position="107"/>
        <end position="281"/>
    </location>
</feature>
<dbReference type="InterPro" id="IPR006140">
    <property type="entry name" value="D-isomer_DH_NAD-bd"/>
</dbReference>
<evidence type="ECO:0000313" key="8">
    <source>
        <dbReference type="Proteomes" id="UP000051888"/>
    </source>
</evidence>
<name>A0A0Q3WRZ5_9BACI</name>
<reference evidence="7 8" key="1">
    <citation type="submission" date="2015-09" db="EMBL/GenBank/DDBJ databases">
        <title>Genome sequencing project for genomic taxonomy and phylogenomics of Bacillus-like bacteria.</title>
        <authorList>
            <person name="Liu B."/>
            <person name="Wang J."/>
            <person name="Zhu Y."/>
            <person name="Liu G."/>
            <person name="Chen Q."/>
            <person name="Chen Z."/>
            <person name="Lan J."/>
            <person name="Che J."/>
            <person name="Ge C."/>
            <person name="Shi H."/>
            <person name="Pan Z."/>
            <person name="Liu X."/>
        </authorList>
    </citation>
    <scope>NUCLEOTIDE SEQUENCE [LARGE SCALE GENOMIC DNA]</scope>
    <source>
        <strain evidence="7 8">LMG 18435</strain>
    </source>
</reference>
<dbReference type="EMBL" id="LJJC01000015">
    <property type="protein sequence ID" value="KQL50691.1"/>
    <property type="molecule type" value="Genomic_DNA"/>
</dbReference>
<gene>
    <name evidence="7" type="ORF">AN964_23980</name>
</gene>
<comment type="similarity">
    <text evidence="1 4">Belongs to the D-isomer specific 2-hydroxyacid dehydrogenase family.</text>
</comment>
<dbReference type="Pfam" id="PF00389">
    <property type="entry name" value="2-Hacid_dh"/>
    <property type="match status" value="1"/>
</dbReference>
<evidence type="ECO:0000313" key="7">
    <source>
        <dbReference type="EMBL" id="KQL50691.1"/>
    </source>
</evidence>
<dbReference type="AlphaFoldDB" id="A0A0Q3WRZ5"/>
<accession>A0A0Q3WRZ5</accession>
<organism evidence="7 8">
    <name type="scientific">Heyndrickxia shackletonii</name>
    <dbReference type="NCBI Taxonomy" id="157838"/>
    <lineage>
        <taxon>Bacteria</taxon>
        <taxon>Bacillati</taxon>
        <taxon>Bacillota</taxon>
        <taxon>Bacilli</taxon>
        <taxon>Bacillales</taxon>
        <taxon>Bacillaceae</taxon>
        <taxon>Heyndrickxia</taxon>
    </lineage>
</organism>
<dbReference type="InterPro" id="IPR036291">
    <property type="entry name" value="NAD(P)-bd_dom_sf"/>
</dbReference>
<dbReference type="InterPro" id="IPR006139">
    <property type="entry name" value="D-isomer_2_OHA_DH_cat_dom"/>
</dbReference>
<dbReference type="GO" id="GO:0016616">
    <property type="term" value="F:oxidoreductase activity, acting on the CH-OH group of donors, NAD or NADP as acceptor"/>
    <property type="evidence" value="ECO:0007669"/>
    <property type="project" value="InterPro"/>
</dbReference>
<dbReference type="CDD" id="cd05300">
    <property type="entry name" value="2-Hacid_dh_1"/>
    <property type="match status" value="1"/>
</dbReference>
<evidence type="ECO:0000256" key="2">
    <source>
        <dbReference type="ARBA" id="ARBA00023002"/>
    </source>
</evidence>
<proteinExistence type="inferred from homology"/>
<keyword evidence="2 4" id="KW-0560">Oxidoreductase</keyword>
<dbReference type="Gene3D" id="3.40.50.720">
    <property type="entry name" value="NAD(P)-binding Rossmann-like Domain"/>
    <property type="match status" value="2"/>
</dbReference>
<evidence type="ECO:0000259" key="5">
    <source>
        <dbReference type="Pfam" id="PF00389"/>
    </source>
</evidence>
<evidence type="ECO:0000256" key="1">
    <source>
        <dbReference type="ARBA" id="ARBA00005854"/>
    </source>
</evidence>
<dbReference type="SUPFAM" id="SSF52283">
    <property type="entry name" value="Formate/glycerate dehydrogenase catalytic domain-like"/>
    <property type="match status" value="1"/>
</dbReference>
<sequence>MYKKKLVITQNIDRKYMDKINEIIPDWEVIIGKDSSVWLDHLQDAEIIAGWKKEIKEYCIEQDSNLRWVQSWSAGVNSFPLEKMAAKQMMITTASGVHAYPISETIFALMLGLTRKVHTYVRNQVNKVWHHANLSLEMHEKTVGIIGVGAIGKETAKLAKAFGMKVIGVRFSGKPEEYVDEMYTASQLNDILPQCDYVVVTLPSTKETYHMFGKEQFSLMKPSAFFINIGRGDTVAEQDLIDALREEKIAGAGLDVFEKEPLSQDSPLWELENVIITPHTSGSTESYDRRVIEEIFLPNLKKYIEEDKPTINVVDYEKGY</sequence>